<keyword evidence="5" id="KW-0456">Lyase</keyword>
<evidence type="ECO:0000259" key="3">
    <source>
        <dbReference type="PROSITE" id="PS51819"/>
    </source>
</evidence>
<reference evidence="6" key="2">
    <citation type="submission" date="2017-09" db="EMBL/GenBank/DDBJ databases">
        <title>FDA dAtabase for Regulatory Grade micrObial Sequences (FDA-ARGOS): Supporting development and validation of Infectious Disease Dx tests.</title>
        <authorList>
            <person name="Minogue T."/>
            <person name="Wolcott M."/>
            <person name="Wasieloski L."/>
            <person name="Aguilar W."/>
            <person name="Moore D."/>
            <person name="Tallon L."/>
            <person name="Sadzewicz L."/>
            <person name="Ott S."/>
            <person name="Zhao X."/>
            <person name="Nagaraj S."/>
            <person name="Vavikolanu K."/>
            <person name="Aluvathingal J."/>
            <person name="Nadendla S."/>
            <person name="Sichtig H."/>
        </authorList>
    </citation>
    <scope>NUCLEOTIDE SEQUENCE [LARGE SCALE GENOMIC DNA]</scope>
    <source>
        <strain evidence="6">FDAARGOS_387</strain>
    </source>
</reference>
<feature type="binding site" evidence="2">
    <location>
        <position position="50"/>
    </location>
    <ligand>
        <name>D-alanylgriseoluteate</name>
        <dbReference type="ChEBI" id="CHEBI:167053"/>
    </ligand>
</feature>
<dbReference type="InterPro" id="IPR026275">
    <property type="entry name" value="Glyoxalase/dOase/EhpR"/>
</dbReference>
<dbReference type="EMBL" id="CAADJA010000002">
    <property type="protein sequence ID" value="VFS51111.1"/>
    <property type="molecule type" value="Genomic_DNA"/>
</dbReference>
<gene>
    <name evidence="4" type="ORF">CRN84_17485</name>
    <name evidence="5" type="ORF">NCTC12282_04851</name>
</gene>
<name>A0A2C6DRB6_9GAMM</name>
<evidence type="ECO:0000313" key="6">
    <source>
        <dbReference type="Proteomes" id="UP000224974"/>
    </source>
</evidence>
<dbReference type="GO" id="GO:0042803">
    <property type="term" value="F:protein homodimerization activity"/>
    <property type="evidence" value="ECO:0007669"/>
    <property type="project" value="UniProtKB-UniRule"/>
</dbReference>
<keyword evidence="1" id="KW-0046">Antibiotic resistance</keyword>
<dbReference type="GO" id="GO:0046677">
    <property type="term" value="P:response to antibiotic"/>
    <property type="evidence" value="ECO:0007669"/>
    <property type="project" value="UniProtKB-UniRule"/>
</dbReference>
<dbReference type="InterPro" id="IPR029068">
    <property type="entry name" value="Glyas_Bleomycin-R_OHBP_Dase"/>
</dbReference>
<dbReference type="InterPro" id="IPR004360">
    <property type="entry name" value="Glyas_Fos-R_dOase_dom"/>
</dbReference>
<dbReference type="PROSITE" id="PS51819">
    <property type="entry name" value="VOC"/>
    <property type="match status" value="1"/>
</dbReference>
<keyword evidence="6" id="KW-1185">Reference proteome</keyword>
<dbReference type="GO" id="GO:0016829">
    <property type="term" value="F:lyase activity"/>
    <property type="evidence" value="ECO:0007669"/>
    <property type="project" value="UniProtKB-KW"/>
</dbReference>
<reference evidence="4" key="1">
    <citation type="submission" date="2017-09" db="EMBL/GenBank/DDBJ databases">
        <title>FDA dAtabase for Regulatory Grade micrObial Sequences (FDA-ARGOS): Supporting development and validation of Infectious Disease Dx tests.</title>
        <authorList>
            <person name="Minogue T."/>
            <person name="Wolcott M."/>
            <person name="Wasieloski L."/>
            <person name="Aguilar W."/>
            <person name="Moore D."/>
            <person name="Tallon L.J."/>
            <person name="Sadzewicz L."/>
            <person name="Ott S."/>
            <person name="Zhao X."/>
            <person name="Nagaraj S."/>
            <person name="Vavikolanu K."/>
            <person name="Aluvathingal J."/>
            <person name="Nadendla S."/>
            <person name="Sichtig H."/>
        </authorList>
    </citation>
    <scope>NUCLEOTIDE SEQUENCE</scope>
    <source>
        <strain evidence="4">FDAARGOS_387</strain>
    </source>
</reference>
<evidence type="ECO:0000313" key="4">
    <source>
        <dbReference type="EMBL" id="PHI30995.1"/>
    </source>
</evidence>
<dbReference type="Proteomes" id="UP000224974">
    <property type="component" value="Unassembled WGS sequence"/>
</dbReference>
<evidence type="ECO:0000256" key="1">
    <source>
        <dbReference type="PIRNR" id="PIRNR039020"/>
    </source>
</evidence>
<comment type="subunit">
    <text evidence="1">Homodimer.</text>
</comment>
<dbReference type="PIRSF" id="PIRSF039020">
    <property type="entry name" value="EhpR"/>
    <property type="match status" value="1"/>
</dbReference>
<dbReference type="InterPro" id="IPR037523">
    <property type="entry name" value="VOC_core"/>
</dbReference>
<evidence type="ECO:0000256" key="2">
    <source>
        <dbReference type="PIRSR" id="PIRSR039020-50"/>
    </source>
</evidence>
<evidence type="ECO:0000313" key="5">
    <source>
        <dbReference type="EMBL" id="VFS51111.1"/>
    </source>
</evidence>
<protein>
    <recommendedName>
        <fullName evidence="1">Phenazine antibiotic resistance protein</fullName>
    </recommendedName>
</protein>
<reference evidence="5 7" key="3">
    <citation type="submission" date="2019-03" db="EMBL/GenBank/DDBJ databases">
        <authorList>
            <consortium name="Pathogen Informatics"/>
        </authorList>
    </citation>
    <scope>NUCLEOTIDE SEQUENCE [LARGE SCALE GENOMIC DNA]</scope>
    <source>
        <strain evidence="5 7">NCTC12282</strain>
    </source>
</reference>
<organism evidence="4 6">
    <name type="scientific">Budvicia aquatica</name>
    <dbReference type="NCBI Taxonomy" id="82979"/>
    <lineage>
        <taxon>Bacteria</taxon>
        <taxon>Pseudomonadati</taxon>
        <taxon>Pseudomonadota</taxon>
        <taxon>Gammaproteobacteria</taxon>
        <taxon>Enterobacterales</taxon>
        <taxon>Budviciaceae</taxon>
        <taxon>Budvicia</taxon>
    </lineage>
</organism>
<feature type="domain" description="VOC" evidence="3">
    <location>
        <begin position="3"/>
        <end position="120"/>
    </location>
</feature>
<dbReference type="AlphaFoldDB" id="A0A2C6DRB6"/>
<dbReference type="STRING" id="1111728.GCA_000427805_02315"/>
<dbReference type="SUPFAM" id="SSF54593">
    <property type="entry name" value="Glyoxalase/Bleomycin resistance protein/Dihydroxybiphenyl dioxygenase"/>
    <property type="match status" value="1"/>
</dbReference>
<dbReference type="Proteomes" id="UP000373449">
    <property type="component" value="Unassembled WGS sequence"/>
</dbReference>
<dbReference type="OrthoDB" id="9806945at2"/>
<sequence>MSEPSLFILYVDSPTASKDFYQDLLGLTLLEASPTFAMFRLSSGVMLALWSKHTVEPKAGQITASGEYAISVESVAMVDEYHQRWSEKGVTIIQRPQQMDFGYTFTATDPDGHRLRVLSII</sequence>
<feature type="binding site" evidence="2">
    <location>
        <begin position="35"/>
        <end position="36"/>
    </location>
    <ligand>
        <name>D-alanylgriseoluteate</name>
        <dbReference type="ChEBI" id="CHEBI:167053"/>
    </ligand>
</feature>
<proteinExistence type="predicted"/>
<dbReference type="Gene3D" id="3.30.720.110">
    <property type="match status" value="1"/>
</dbReference>
<comment type="function">
    <text evidence="1">Required for resistance to the phenazine antibiotic.</text>
</comment>
<dbReference type="RefSeq" id="WP_029095023.1">
    <property type="nucleotide sequence ID" value="NZ_CAADJA010000002.1"/>
</dbReference>
<dbReference type="Gene3D" id="3.30.720.120">
    <property type="match status" value="1"/>
</dbReference>
<evidence type="ECO:0000313" key="7">
    <source>
        <dbReference type="Proteomes" id="UP000373449"/>
    </source>
</evidence>
<dbReference type="EMBL" id="PDDX01000001">
    <property type="protein sequence ID" value="PHI30995.1"/>
    <property type="molecule type" value="Genomic_DNA"/>
</dbReference>
<dbReference type="Pfam" id="PF00903">
    <property type="entry name" value="Glyoxalase"/>
    <property type="match status" value="1"/>
</dbReference>
<accession>A0A2C6DRB6</accession>